<dbReference type="Proteomes" id="UP000034410">
    <property type="component" value="Chromosome"/>
</dbReference>
<dbReference type="InterPro" id="IPR002747">
    <property type="entry name" value="SAM_OH_AdoTrfase"/>
</dbReference>
<dbReference type="KEGG" id="seds:AAY24_14615"/>
<dbReference type="SUPFAM" id="SSF102522">
    <property type="entry name" value="Bacterial fluorinating enzyme, N-terminal domain"/>
    <property type="match status" value="1"/>
</dbReference>
<dbReference type="Pfam" id="PF01887">
    <property type="entry name" value="SAM_HAT_N"/>
    <property type="match status" value="1"/>
</dbReference>
<dbReference type="AlphaFoldDB" id="A0A0F7JYC4"/>
<dbReference type="Pfam" id="PF20257">
    <property type="entry name" value="SAM_HAT_C"/>
    <property type="match status" value="1"/>
</dbReference>
<dbReference type="OrthoDB" id="9792195at2"/>
<dbReference type="InterPro" id="IPR023228">
    <property type="entry name" value="SAM_OH_AdoTrfase_N_sf"/>
</dbReference>
<dbReference type="InterPro" id="IPR046470">
    <property type="entry name" value="SAM_HAT_C"/>
</dbReference>
<evidence type="ECO:0000313" key="6">
    <source>
        <dbReference type="Proteomes" id="UP000034410"/>
    </source>
</evidence>
<evidence type="ECO:0000313" key="5">
    <source>
        <dbReference type="EMBL" id="AKH21391.1"/>
    </source>
</evidence>
<dbReference type="RefSeq" id="WP_046860316.1">
    <property type="nucleotide sequence ID" value="NZ_CP011412.1"/>
</dbReference>
<dbReference type="Gene3D" id="2.40.30.90">
    <property type="entry name" value="Bacterial fluorinating enzyme like"/>
    <property type="match status" value="1"/>
</dbReference>
<protein>
    <recommendedName>
        <fullName evidence="7">SAM-dependent chlorinase/fluorinase</fullName>
    </recommendedName>
</protein>
<accession>A0A0F7JYC4</accession>
<name>A0A0F7JYC4_9GAMM</name>
<reference evidence="5 6" key="1">
    <citation type="journal article" date="2015" name="Genome Announc.">
        <title>Complete Genome Sequence of Sedimenticola thiotaurini Strain SIP-G1, a Polyphosphate- and Polyhydroxyalkanoate-Accumulating Sulfur-Oxidizing Gammaproteobacterium Isolated from Salt Marsh Sediments.</title>
        <authorList>
            <person name="Flood B.E."/>
            <person name="Jones D.S."/>
            <person name="Bailey J.V."/>
        </authorList>
    </citation>
    <scope>NUCLEOTIDE SEQUENCE [LARGE SCALE GENOMIC DNA]</scope>
    <source>
        <strain evidence="5 6">SIP-G1</strain>
    </source>
</reference>
<comment type="similarity">
    <text evidence="2">Belongs to the SAM hydrolase / SAM-dependent halogenase family.</text>
</comment>
<evidence type="ECO:0008006" key="7">
    <source>
        <dbReference type="Google" id="ProtNLM"/>
    </source>
</evidence>
<dbReference type="InterPro" id="IPR046469">
    <property type="entry name" value="SAM_HAT_N"/>
</dbReference>
<feature type="domain" description="S-adenosyl-l-methionine hydroxide adenosyltransferase N-terminal" evidence="3">
    <location>
        <begin position="8"/>
        <end position="146"/>
    </location>
</feature>
<organism evidence="5 6">
    <name type="scientific">Sedimenticola thiotaurini</name>
    <dbReference type="NCBI Taxonomy" id="1543721"/>
    <lineage>
        <taxon>Bacteria</taxon>
        <taxon>Pseudomonadati</taxon>
        <taxon>Pseudomonadota</taxon>
        <taxon>Gammaproteobacteria</taxon>
        <taxon>Chromatiales</taxon>
        <taxon>Sedimenticolaceae</taxon>
        <taxon>Sedimenticola</taxon>
    </lineage>
</organism>
<evidence type="ECO:0000256" key="2">
    <source>
        <dbReference type="ARBA" id="ARBA00024035"/>
    </source>
</evidence>
<dbReference type="PANTHER" id="PTHR35092:SF1">
    <property type="entry name" value="CHLORINASE MJ1651"/>
    <property type="match status" value="1"/>
</dbReference>
<dbReference type="PANTHER" id="PTHR35092">
    <property type="entry name" value="CHLORINASE MJ1651"/>
    <property type="match status" value="1"/>
</dbReference>
<gene>
    <name evidence="5" type="ORF">AAY24_14615</name>
</gene>
<dbReference type="PIRSF" id="PIRSF006779">
    <property type="entry name" value="UCP006779"/>
    <property type="match status" value="1"/>
</dbReference>
<evidence type="ECO:0000259" key="3">
    <source>
        <dbReference type="Pfam" id="PF01887"/>
    </source>
</evidence>
<dbReference type="EMBL" id="CP011412">
    <property type="protein sequence ID" value="AKH21391.1"/>
    <property type="molecule type" value="Genomic_DNA"/>
</dbReference>
<evidence type="ECO:0000256" key="1">
    <source>
        <dbReference type="ARBA" id="ARBA00022691"/>
    </source>
</evidence>
<dbReference type="SUPFAM" id="SSF101852">
    <property type="entry name" value="Bacterial fluorinating enzyme, C-terminal domain"/>
    <property type="match status" value="1"/>
</dbReference>
<evidence type="ECO:0000259" key="4">
    <source>
        <dbReference type="Pfam" id="PF20257"/>
    </source>
</evidence>
<keyword evidence="1" id="KW-0949">S-adenosyl-L-methionine</keyword>
<proteinExistence type="inferred from homology"/>
<sequence length="249" mass="26869">MQKRPELISLFTDFGIGSHYLGQLKARLLSERVKQPVIDLCSDAPVFNPRASAYLLASFLPYIPPATLFLCVVDPGVGSDRRALLVKNSFFWFLGPDNGLLSRVVTHLTDAEIQTVELPELSDRSRTFDGRDYFAPAAALLCNGAAVPGKPVQPDNVIGADWPDQLPEVIYLDSYGNAVTGLSGRGLAGDTGLRIAGRTLQHADTFSSVSPGTPFWYVNANGLVEIAVSCGNAAQQLDLSIGMRVEWCA</sequence>
<keyword evidence="6" id="KW-1185">Reference proteome</keyword>
<dbReference type="PATRIC" id="fig|1543721.4.peg.3022"/>
<feature type="domain" description="S-adenosyl-l-methionine hydroxide adenosyltransferase C-terminal" evidence="4">
    <location>
        <begin position="168"/>
        <end position="246"/>
    </location>
</feature>
<dbReference type="Gene3D" id="3.40.50.10790">
    <property type="entry name" value="S-adenosyl-l-methionine hydroxide adenosyltransferase, N-terminal"/>
    <property type="match status" value="1"/>
</dbReference>
<dbReference type="InterPro" id="IPR023227">
    <property type="entry name" value="SAM_OH_AdoTrfase_C_sf"/>
</dbReference>